<feature type="region of interest" description="Disordered" evidence="1">
    <location>
        <begin position="31"/>
        <end position="60"/>
    </location>
</feature>
<dbReference type="SMART" id="SM00595">
    <property type="entry name" value="MADF"/>
    <property type="match status" value="1"/>
</dbReference>
<keyword evidence="2" id="KW-0812">Transmembrane</keyword>
<dbReference type="Pfam" id="PF10545">
    <property type="entry name" value="MADF_DNA_bdg"/>
    <property type="match status" value="1"/>
</dbReference>
<feature type="region of interest" description="Disordered" evidence="1">
    <location>
        <begin position="394"/>
        <end position="481"/>
    </location>
</feature>
<dbReference type="EMBL" id="JARPUR010000006">
    <property type="protein sequence ID" value="KAK4874306.1"/>
    <property type="molecule type" value="Genomic_DNA"/>
</dbReference>
<feature type="transmembrane region" description="Helical" evidence="2">
    <location>
        <begin position="124"/>
        <end position="141"/>
    </location>
</feature>
<feature type="compositionally biased region" description="Acidic residues" evidence="1">
    <location>
        <begin position="39"/>
        <end position="49"/>
    </location>
</feature>
<name>A0AAN7S755_9COLE</name>
<proteinExistence type="predicted"/>
<comment type="caution">
    <text evidence="4">The sequence shown here is derived from an EMBL/GenBank/DDBJ whole genome shotgun (WGS) entry which is preliminary data.</text>
</comment>
<organism evidence="4 5">
    <name type="scientific">Aquatica leii</name>
    <dbReference type="NCBI Taxonomy" id="1421715"/>
    <lineage>
        <taxon>Eukaryota</taxon>
        <taxon>Metazoa</taxon>
        <taxon>Ecdysozoa</taxon>
        <taxon>Arthropoda</taxon>
        <taxon>Hexapoda</taxon>
        <taxon>Insecta</taxon>
        <taxon>Pterygota</taxon>
        <taxon>Neoptera</taxon>
        <taxon>Endopterygota</taxon>
        <taxon>Coleoptera</taxon>
        <taxon>Polyphaga</taxon>
        <taxon>Elateriformia</taxon>
        <taxon>Elateroidea</taxon>
        <taxon>Lampyridae</taxon>
        <taxon>Luciolinae</taxon>
        <taxon>Aquatica</taxon>
    </lineage>
</organism>
<keyword evidence="2" id="KW-0472">Membrane</keyword>
<protein>
    <recommendedName>
        <fullName evidence="3">MADF domain-containing protein</fullName>
    </recommendedName>
</protein>
<evidence type="ECO:0000256" key="2">
    <source>
        <dbReference type="SAM" id="Phobius"/>
    </source>
</evidence>
<dbReference type="Proteomes" id="UP001353858">
    <property type="component" value="Unassembled WGS sequence"/>
</dbReference>
<feature type="compositionally biased region" description="Basic and acidic residues" evidence="1">
    <location>
        <begin position="449"/>
        <end position="481"/>
    </location>
</feature>
<accession>A0AAN7S755</accession>
<keyword evidence="5" id="KW-1185">Reference proteome</keyword>
<evidence type="ECO:0000259" key="3">
    <source>
        <dbReference type="PROSITE" id="PS51029"/>
    </source>
</evidence>
<dbReference type="AlphaFoldDB" id="A0AAN7S755"/>
<dbReference type="InterPro" id="IPR006578">
    <property type="entry name" value="MADF-dom"/>
</dbReference>
<dbReference type="PROSITE" id="PS51029">
    <property type="entry name" value="MADF"/>
    <property type="match status" value="1"/>
</dbReference>
<evidence type="ECO:0000313" key="5">
    <source>
        <dbReference type="Proteomes" id="UP001353858"/>
    </source>
</evidence>
<keyword evidence="2" id="KW-1133">Transmembrane helix</keyword>
<feature type="domain" description="MADF" evidence="3">
    <location>
        <begin position="295"/>
        <end position="386"/>
    </location>
</feature>
<gene>
    <name evidence="4" type="ORF">RN001_013666</name>
</gene>
<dbReference type="PANTHER" id="PTHR21505">
    <property type="entry name" value="MADF DOMAIN-CONTAINING PROTEIN-RELATED"/>
    <property type="match status" value="1"/>
</dbReference>
<dbReference type="PANTHER" id="PTHR21505:SF15">
    <property type="entry name" value="RE18252P"/>
    <property type="match status" value="1"/>
</dbReference>
<reference evidence="5" key="1">
    <citation type="submission" date="2023-01" db="EMBL/GenBank/DDBJ databases">
        <title>Key to firefly adult light organ development and bioluminescence: homeobox transcription factors regulate luciferase expression and transportation to peroxisome.</title>
        <authorList>
            <person name="Fu X."/>
        </authorList>
    </citation>
    <scope>NUCLEOTIDE SEQUENCE [LARGE SCALE GENOMIC DNA]</scope>
</reference>
<feature type="compositionally biased region" description="Polar residues" evidence="1">
    <location>
        <begin position="424"/>
        <end position="444"/>
    </location>
</feature>
<sequence length="630" mass="72100">MVRKYLTQRELEELAQNIDSIEDIEDEVMSETADKLLEDVEADNDDDNNGPDSSSEPENQCTSEYFLDLSPDIDSRNAVDDIKALMSVVILLPESDYENVDSNEDAIDDDYSLKFFHTDSEMKIVLLVLVLCINIFYVVGICRDDCQRQRTFYEAIPCTPSPSCNNGTCARAYKCPYIDNWPEQYCYLNKTYYKNGEMFPVNYLDKQTKTTKSCLHYCAAAYSWISIIPVNCPSTDIADFNKAAKECTDNVRYDQQFVNSYNLPIYISENHTCPLSWLSSYFTPPSNAKALTGKYKIYVGKNAECLWNPRDGIYKDRYRKQDIWVEISNAMGAGVDEVKRKIKNLVAQYYREKKKYRAYKKSGAGAYFISKWFAYKYLEFLSDKNLVRHCSEKGIADTNEPHSSNGSEDDDDDDGEKESEIQDIAQSLSEDQLSTQQETHQDNIPSKGDNMDKRDDSVKLQKEKQTSTVTEKPEGKSQTIEKLDVEVNRPKKRRGTQKLNKEADERQEEAYIFLKELQQKQHLKDNFSIFGEHVACKIRRLKTEYAQNTVEHLIGNILWEASTGKYDQPYPFHGAPHLYMPTESPSSSSVTASSPTAYLPSTDTGIASDLSNIRQPENHDDVMYIALSSI</sequence>
<feature type="compositionally biased region" description="Acidic residues" evidence="1">
    <location>
        <begin position="407"/>
        <end position="417"/>
    </location>
</feature>
<evidence type="ECO:0000313" key="4">
    <source>
        <dbReference type="EMBL" id="KAK4874306.1"/>
    </source>
</evidence>
<evidence type="ECO:0000256" key="1">
    <source>
        <dbReference type="SAM" id="MobiDB-lite"/>
    </source>
</evidence>